<dbReference type="AlphaFoldDB" id="A0A177TXA3"/>
<reference evidence="1" key="2">
    <citation type="journal article" date="2019" name="IMA Fungus">
        <title>Genome sequencing and comparison of five Tilletia species to identify candidate genes for the detection of regulated species infecting wheat.</title>
        <authorList>
            <person name="Nguyen H.D.T."/>
            <person name="Sultana T."/>
            <person name="Kesanakurti P."/>
            <person name="Hambleton S."/>
        </authorList>
    </citation>
    <scope>NUCLEOTIDE SEQUENCE</scope>
    <source>
        <strain evidence="1">DAOMC 236416</strain>
    </source>
</reference>
<protein>
    <submittedName>
        <fullName evidence="1">Uncharacterized protein</fullName>
    </submittedName>
</protein>
<reference evidence="1" key="1">
    <citation type="submission" date="2016-04" db="EMBL/GenBank/DDBJ databases">
        <authorList>
            <person name="Nguyen H.D."/>
            <person name="Samba Siva P."/>
            <person name="Cullis J."/>
            <person name="Levesque C.A."/>
            <person name="Hambleton S."/>
        </authorList>
    </citation>
    <scope>NUCLEOTIDE SEQUENCE</scope>
    <source>
        <strain evidence="1">DAOMC 236416</strain>
    </source>
</reference>
<dbReference type="Proteomes" id="UP000077521">
    <property type="component" value="Unassembled WGS sequence"/>
</dbReference>
<proteinExistence type="predicted"/>
<evidence type="ECO:0000313" key="2">
    <source>
        <dbReference type="Proteomes" id="UP000077521"/>
    </source>
</evidence>
<comment type="caution">
    <text evidence="1">The sequence shown here is derived from an EMBL/GenBank/DDBJ whole genome shotgun (WGS) entry which is preliminary data.</text>
</comment>
<evidence type="ECO:0000313" key="1">
    <source>
        <dbReference type="EMBL" id="KAE8237652.1"/>
    </source>
</evidence>
<accession>A0A177TXA3</accession>
<organism evidence="1 2">
    <name type="scientific">Tilletia indica</name>
    <dbReference type="NCBI Taxonomy" id="43049"/>
    <lineage>
        <taxon>Eukaryota</taxon>
        <taxon>Fungi</taxon>
        <taxon>Dikarya</taxon>
        <taxon>Basidiomycota</taxon>
        <taxon>Ustilaginomycotina</taxon>
        <taxon>Exobasidiomycetes</taxon>
        <taxon>Tilletiales</taxon>
        <taxon>Tilletiaceae</taxon>
        <taxon>Tilletia</taxon>
    </lineage>
</organism>
<gene>
    <name evidence="1" type="ORF">A4X13_0g8684</name>
</gene>
<keyword evidence="2" id="KW-1185">Reference proteome</keyword>
<sequence>MSSAASSNTPDPIRSAVEKMDPLTITLLMTHVNQERGLAPARVAFARSLVLLDSRILADLASQLCVSVEALSDAISKLPDSEFGSASRLGSLCVGCAWEPAALFCTSCAELVEYFDLKVFKPRCDICHRNFSAAEFVRHPCVAPLQNCDKCGTDFGIGDFAGHLCAAPSE</sequence>
<dbReference type="EMBL" id="LWDF02001685">
    <property type="protein sequence ID" value="KAE8237652.1"/>
    <property type="molecule type" value="Genomic_DNA"/>
</dbReference>
<name>A0A177TXA3_9BASI</name>